<keyword evidence="6 8" id="KW-1133">Transmembrane helix</keyword>
<gene>
    <name evidence="9" type="ORF">CathTA2_0073</name>
</gene>
<evidence type="ECO:0000313" key="9">
    <source>
        <dbReference type="EMBL" id="EGL81398.1"/>
    </source>
</evidence>
<dbReference type="InterPro" id="IPR002528">
    <property type="entry name" value="MATE_fam"/>
</dbReference>
<dbReference type="GO" id="GO:0042910">
    <property type="term" value="F:xenobiotic transmembrane transporter activity"/>
    <property type="evidence" value="ECO:0007669"/>
    <property type="project" value="InterPro"/>
</dbReference>
<comment type="subcellular location">
    <subcellularLocation>
        <location evidence="1">Cell membrane</location>
        <topology evidence="1">Multi-pass membrane protein</topology>
    </subcellularLocation>
</comment>
<reference evidence="9 10" key="1">
    <citation type="journal article" date="2011" name="J. Bacteriol.">
        <title>Draft genome sequence of the thermoalkaliphilic Caldalkalibacillus thermarum strain TA2.A1.</title>
        <authorList>
            <person name="Kalamorz F."/>
            <person name="Keis S."/>
            <person name="McMillan D.G."/>
            <person name="Olsson K."/>
            <person name="Stanton J.A."/>
            <person name="Stockwell P."/>
            <person name="Black M.A."/>
            <person name="Klingeman D.M."/>
            <person name="Land M.L."/>
            <person name="Han C.S."/>
            <person name="Martin S.L."/>
            <person name="Becher S.A."/>
            <person name="Peddie C.J."/>
            <person name="Morgan H.W."/>
            <person name="Matthies D."/>
            <person name="Preiss L."/>
            <person name="Meier T."/>
            <person name="Brown S.D."/>
            <person name="Cook G.M."/>
        </authorList>
    </citation>
    <scope>NUCLEOTIDE SEQUENCE [LARGE SCALE GENOMIC DNA]</scope>
    <source>
        <strain evidence="9 10">TA2.A1</strain>
    </source>
</reference>
<dbReference type="GO" id="GO:0005886">
    <property type="term" value="C:plasma membrane"/>
    <property type="evidence" value="ECO:0007669"/>
    <property type="project" value="UniProtKB-SubCell"/>
</dbReference>
<dbReference type="InterPro" id="IPR048279">
    <property type="entry name" value="MdtK-like"/>
</dbReference>
<feature type="transmembrane region" description="Helical" evidence="8">
    <location>
        <begin position="283"/>
        <end position="304"/>
    </location>
</feature>
<keyword evidence="3" id="KW-0813">Transport</keyword>
<keyword evidence="7 8" id="KW-0472">Membrane</keyword>
<protein>
    <submittedName>
        <fullName evidence="9">MATE efflux family protein</fullName>
    </submittedName>
</protein>
<dbReference type="NCBIfam" id="TIGR00797">
    <property type="entry name" value="matE"/>
    <property type="match status" value="1"/>
</dbReference>
<dbReference type="InterPro" id="IPR047135">
    <property type="entry name" value="YsiQ"/>
</dbReference>
<dbReference type="PANTHER" id="PTHR42925">
    <property type="entry name" value="MULTIDRUG AND TOXIN EFFLUX PROTEIN MATE FAMILY"/>
    <property type="match status" value="1"/>
</dbReference>
<evidence type="ECO:0000256" key="3">
    <source>
        <dbReference type="ARBA" id="ARBA00022448"/>
    </source>
</evidence>
<feature type="transmembrane region" description="Helical" evidence="8">
    <location>
        <begin position="91"/>
        <end position="112"/>
    </location>
</feature>
<feature type="transmembrane region" description="Helical" evidence="8">
    <location>
        <begin position="192"/>
        <end position="216"/>
    </location>
</feature>
<feature type="transmembrane region" description="Helical" evidence="8">
    <location>
        <begin position="56"/>
        <end position="79"/>
    </location>
</feature>
<proteinExistence type="inferred from homology"/>
<evidence type="ECO:0000256" key="4">
    <source>
        <dbReference type="ARBA" id="ARBA00022475"/>
    </source>
</evidence>
<evidence type="ECO:0000256" key="6">
    <source>
        <dbReference type="ARBA" id="ARBA00022989"/>
    </source>
</evidence>
<feature type="transmembrane region" description="Helical" evidence="8">
    <location>
        <begin position="258"/>
        <end position="277"/>
    </location>
</feature>
<dbReference type="GO" id="GO:0015297">
    <property type="term" value="F:antiporter activity"/>
    <property type="evidence" value="ECO:0007669"/>
    <property type="project" value="InterPro"/>
</dbReference>
<evidence type="ECO:0000256" key="2">
    <source>
        <dbReference type="ARBA" id="ARBA00010199"/>
    </source>
</evidence>
<comment type="similarity">
    <text evidence="2">Belongs to the multi antimicrobial extrusion (MATE) (TC 2.A.66.1) family.</text>
</comment>
<evidence type="ECO:0000256" key="8">
    <source>
        <dbReference type="SAM" id="Phobius"/>
    </source>
</evidence>
<dbReference type="RefSeq" id="WP_007506605.1">
    <property type="nucleotide sequence ID" value="NZ_AFCE01000223.1"/>
</dbReference>
<dbReference type="AlphaFoldDB" id="F5LB85"/>
<name>F5LB85_CALTT</name>
<organism evidence="9 10">
    <name type="scientific">Caldalkalibacillus thermarum (strain TA2.A1)</name>
    <dbReference type="NCBI Taxonomy" id="986075"/>
    <lineage>
        <taxon>Bacteria</taxon>
        <taxon>Bacillati</taxon>
        <taxon>Bacillota</taxon>
        <taxon>Bacilli</taxon>
        <taxon>Bacillales</taxon>
        <taxon>Bacillaceae</taxon>
        <taxon>Caldalkalibacillus</taxon>
    </lineage>
</organism>
<evidence type="ECO:0000256" key="5">
    <source>
        <dbReference type="ARBA" id="ARBA00022692"/>
    </source>
</evidence>
<comment type="caution">
    <text evidence="9">The sequence shown here is derived from an EMBL/GenBank/DDBJ whole genome shotgun (WGS) entry which is preliminary data.</text>
</comment>
<feature type="transmembrane region" description="Helical" evidence="8">
    <location>
        <begin position="132"/>
        <end position="153"/>
    </location>
</feature>
<dbReference type="EMBL" id="AFCE01000223">
    <property type="protein sequence ID" value="EGL81398.1"/>
    <property type="molecule type" value="Genomic_DNA"/>
</dbReference>
<dbReference type="Pfam" id="PF01554">
    <property type="entry name" value="MatE"/>
    <property type="match status" value="2"/>
</dbReference>
<feature type="transmembrane region" description="Helical" evidence="8">
    <location>
        <begin position="12"/>
        <end position="36"/>
    </location>
</feature>
<sequence>MKQFAKEEGRGLSLFALTWPIFIEILLFMMVQFADIFMLSFISDEAVAAVGVANDLMVVTFILFNFVAVGTGVVVAQYLGANKKAEASKIAANALVVNLVFGLMVSLVLVTFRQELLGLFNLDPDVKGYANRYLLIVGVTLFTQALLFTLAAIIRSNGFTRDAMYVSLGMNVVNVTGNYLFIFGALGVPQLGVTGVAISTAASRILGMITLFILLYRRLEVRIEWQDYLTLNKGYLKKILQVGAPAAGEHMVYQVQQLVFTFFISMLGTAALATKVYTFNLMMFILLFGVSVGQGMQILIGRLVGAGGMDEAYRRAFKGLKVSILITVSMAVLFAVFRESLIGIYTDDPHIISLGATLLLICLILEPGRTFNLVLISALRATGDARFPFKMAIVSMWGISVPLAYVLGIHFGLGLIGVWIAYTVDEWFRGLIMLGRWKSRKWESKVLVDQHGEQTVV</sequence>
<feature type="transmembrane region" description="Helical" evidence="8">
    <location>
        <begin position="316"/>
        <end position="337"/>
    </location>
</feature>
<dbReference type="PANTHER" id="PTHR42925:SF1">
    <property type="entry name" value="VIRULENCE FACTOR MVIN"/>
    <property type="match status" value="1"/>
</dbReference>
<evidence type="ECO:0000256" key="1">
    <source>
        <dbReference type="ARBA" id="ARBA00004651"/>
    </source>
</evidence>
<keyword evidence="4" id="KW-1003">Cell membrane</keyword>
<accession>F5LB85</accession>
<keyword evidence="5 8" id="KW-0812">Transmembrane</keyword>
<dbReference type="Proteomes" id="UP000010716">
    <property type="component" value="Unassembled WGS sequence"/>
</dbReference>
<evidence type="ECO:0000313" key="10">
    <source>
        <dbReference type="Proteomes" id="UP000010716"/>
    </source>
</evidence>
<feature type="transmembrane region" description="Helical" evidence="8">
    <location>
        <begin position="165"/>
        <end position="186"/>
    </location>
</feature>
<dbReference type="CDD" id="cd13134">
    <property type="entry name" value="MATE_like_8"/>
    <property type="match status" value="1"/>
</dbReference>
<dbReference type="eggNOG" id="COG0534">
    <property type="taxonomic scope" value="Bacteria"/>
</dbReference>
<evidence type="ECO:0000256" key="7">
    <source>
        <dbReference type="ARBA" id="ARBA00023136"/>
    </source>
</evidence>
<dbReference type="PIRSF" id="PIRSF006603">
    <property type="entry name" value="DinF"/>
    <property type="match status" value="1"/>
</dbReference>